<dbReference type="STRING" id="240303.SAMN05421677_1437"/>
<protein>
    <submittedName>
        <fullName evidence="1">Uncharacterized protein</fullName>
    </submittedName>
</protein>
<dbReference type="AlphaFoldDB" id="A0A1H0VUE9"/>
<gene>
    <name evidence="1" type="ORF">SAMN05421677_1437</name>
</gene>
<evidence type="ECO:0000313" key="2">
    <source>
        <dbReference type="Proteomes" id="UP000198860"/>
    </source>
</evidence>
<keyword evidence="2" id="KW-1185">Reference proteome</keyword>
<organism evidence="1 2">
    <name type="scientific">Halobacillus aidingensis</name>
    <dbReference type="NCBI Taxonomy" id="240303"/>
    <lineage>
        <taxon>Bacteria</taxon>
        <taxon>Bacillati</taxon>
        <taxon>Bacillota</taxon>
        <taxon>Bacilli</taxon>
        <taxon>Bacillales</taxon>
        <taxon>Bacillaceae</taxon>
        <taxon>Halobacillus</taxon>
    </lineage>
</organism>
<dbReference type="EMBL" id="FNIZ01000043">
    <property type="protein sequence ID" value="SDP81726.1"/>
    <property type="molecule type" value="Genomic_DNA"/>
</dbReference>
<accession>A0A1H0VUE9</accession>
<sequence>MYLIYVHHLKITLNHRCVSLSQLQLSQNQVLNKRGRATSSAINAFQRERQEVYFIKFQLYNGGWE</sequence>
<reference evidence="2" key="1">
    <citation type="submission" date="2016-10" db="EMBL/GenBank/DDBJ databases">
        <authorList>
            <person name="Varghese N."/>
            <person name="Submissions S."/>
        </authorList>
    </citation>
    <scope>NUCLEOTIDE SEQUENCE [LARGE SCALE GENOMIC DNA]</scope>
    <source>
        <strain evidence="2">CGMCC 1.3703</strain>
    </source>
</reference>
<name>A0A1H0VUE9_HALAD</name>
<proteinExistence type="predicted"/>
<dbReference type="Proteomes" id="UP000198860">
    <property type="component" value="Unassembled WGS sequence"/>
</dbReference>
<evidence type="ECO:0000313" key="1">
    <source>
        <dbReference type="EMBL" id="SDP81726.1"/>
    </source>
</evidence>